<protein>
    <submittedName>
        <fullName evidence="1">Uncharacterized protein</fullName>
    </submittedName>
</protein>
<reference evidence="1" key="1">
    <citation type="journal article" date="2019" name="Sci. Rep.">
        <title>Draft genome of Tanacetum cinerariifolium, the natural source of mosquito coil.</title>
        <authorList>
            <person name="Yamashiro T."/>
            <person name="Shiraishi A."/>
            <person name="Satake H."/>
            <person name="Nakayama K."/>
        </authorList>
    </citation>
    <scope>NUCLEOTIDE SEQUENCE</scope>
</reference>
<comment type="caution">
    <text evidence="1">The sequence shown here is derived from an EMBL/GenBank/DDBJ whole genome shotgun (WGS) entry which is preliminary data.</text>
</comment>
<evidence type="ECO:0000313" key="1">
    <source>
        <dbReference type="EMBL" id="GEU89783.1"/>
    </source>
</evidence>
<dbReference type="AlphaFoldDB" id="A0A6L2NUF3"/>
<proteinExistence type="predicted"/>
<gene>
    <name evidence="1" type="ORF">Tci_061761</name>
</gene>
<organism evidence="1">
    <name type="scientific">Tanacetum cinerariifolium</name>
    <name type="common">Dalmatian daisy</name>
    <name type="synonym">Chrysanthemum cinerariifolium</name>
    <dbReference type="NCBI Taxonomy" id="118510"/>
    <lineage>
        <taxon>Eukaryota</taxon>
        <taxon>Viridiplantae</taxon>
        <taxon>Streptophyta</taxon>
        <taxon>Embryophyta</taxon>
        <taxon>Tracheophyta</taxon>
        <taxon>Spermatophyta</taxon>
        <taxon>Magnoliopsida</taxon>
        <taxon>eudicotyledons</taxon>
        <taxon>Gunneridae</taxon>
        <taxon>Pentapetalae</taxon>
        <taxon>asterids</taxon>
        <taxon>campanulids</taxon>
        <taxon>Asterales</taxon>
        <taxon>Asteraceae</taxon>
        <taxon>Asteroideae</taxon>
        <taxon>Anthemideae</taxon>
        <taxon>Anthemidinae</taxon>
        <taxon>Tanacetum</taxon>
    </lineage>
</organism>
<dbReference type="EMBL" id="BKCJ010010037">
    <property type="protein sequence ID" value="GEU89783.1"/>
    <property type="molecule type" value="Genomic_DNA"/>
</dbReference>
<name>A0A6L2NUF3_TANCI</name>
<sequence>MNTRSTDGRRAGQTPYQLFAIKPFVKTQAMLLLLEGRYCKALRLDGIDICRWLDEESKLHTVLLEISVQRIKKMNTRSTDGRRAGQTPYQLFAIK</sequence>
<accession>A0A6L2NUF3</accession>